<evidence type="ECO:0000313" key="6">
    <source>
        <dbReference type="EMBL" id="PZV33356.1"/>
    </source>
</evidence>
<dbReference type="InterPro" id="IPR011075">
    <property type="entry name" value="TetR_C"/>
</dbReference>
<dbReference type="PRINTS" id="PR00455">
    <property type="entry name" value="HTHTETR"/>
</dbReference>
<protein>
    <submittedName>
        <fullName evidence="6">TetR family transcriptional regulator</fullName>
    </submittedName>
</protein>
<evidence type="ECO:0000256" key="4">
    <source>
        <dbReference type="PROSITE-ProRule" id="PRU00335"/>
    </source>
</evidence>
<dbReference type="Proteomes" id="UP000248616">
    <property type="component" value="Unassembled WGS sequence"/>
</dbReference>
<dbReference type="SUPFAM" id="SSF46689">
    <property type="entry name" value="Homeodomain-like"/>
    <property type="match status" value="1"/>
</dbReference>
<keyword evidence="1" id="KW-0805">Transcription regulation</keyword>
<dbReference type="Pfam" id="PF16925">
    <property type="entry name" value="TetR_C_13"/>
    <property type="match status" value="1"/>
</dbReference>
<dbReference type="InterPro" id="IPR001647">
    <property type="entry name" value="HTH_TetR"/>
</dbReference>
<dbReference type="OrthoDB" id="9811084at2"/>
<dbReference type="PROSITE" id="PS50977">
    <property type="entry name" value="HTH_TETR_2"/>
    <property type="match status" value="1"/>
</dbReference>
<dbReference type="InterPro" id="IPR036271">
    <property type="entry name" value="Tet_transcr_reg_TetR-rel_C_sf"/>
</dbReference>
<evidence type="ECO:0000313" key="7">
    <source>
        <dbReference type="Proteomes" id="UP000248616"/>
    </source>
</evidence>
<dbReference type="Gene3D" id="1.10.357.10">
    <property type="entry name" value="Tetracycline Repressor, domain 2"/>
    <property type="match status" value="1"/>
</dbReference>
<feature type="DNA-binding region" description="H-T-H motif" evidence="4">
    <location>
        <begin position="27"/>
        <end position="46"/>
    </location>
</feature>
<name>A0A2W7DPW1_9HYPH</name>
<evidence type="ECO:0000256" key="3">
    <source>
        <dbReference type="ARBA" id="ARBA00023163"/>
    </source>
</evidence>
<evidence type="ECO:0000259" key="5">
    <source>
        <dbReference type="PROSITE" id="PS50977"/>
    </source>
</evidence>
<keyword evidence="7" id="KW-1185">Reference proteome</keyword>
<dbReference type="PANTHER" id="PTHR47506:SF6">
    <property type="entry name" value="HTH-TYPE TRANSCRIPTIONAL REPRESSOR NEMR"/>
    <property type="match status" value="1"/>
</dbReference>
<dbReference type="AlphaFoldDB" id="A0A2W7DPW1"/>
<comment type="caution">
    <text evidence="6">The sequence shown here is derived from an EMBL/GenBank/DDBJ whole genome shotgun (WGS) entry which is preliminary data.</text>
</comment>
<dbReference type="GO" id="GO:0003677">
    <property type="term" value="F:DNA binding"/>
    <property type="evidence" value="ECO:0007669"/>
    <property type="project" value="UniProtKB-UniRule"/>
</dbReference>
<dbReference type="SUPFAM" id="SSF48498">
    <property type="entry name" value="Tetracyclin repressor-like, C-terminal domain"/>
    <property type="match status" value="1"/>
</dbReference>
<reference evidence="7" key="1">
    <citation type="submission" date="2017-03" db="EMBL/GenBank/DDBJ databases">
        <authorList>
            <person name="Safronova V.I."/>
            <person name="Sazanova A.L."/>
            <person name="Chirak E.R."/>
        </authorList>
    </citation>
    <scope>NUCLEOTIDE SEQUENCE [LARGE SCALE GENOMIC DNA]</scope>
    <source>
        <strain evidence="7">Ach-343</strain>
    </source>
</reference>
<feature type="domain" description="HTH tetR-type" evidence="5">
    <location>
        <begin position="4"/>
        <end position="64"/>
    </location>
</feature>
<dbReference type="PANTHER" id="PTHR47506">
    <property type="entry name" value="TRANSCRIPTIONAL REGULATORY PROTEIN"/>
    <property type="match status" value="1"/>
</dbReference>
<dbReference type="Pfam" id="PF00440">
    <property type="entry name" value="TetR_N"/>
    <property type="match status" value="1"/>
</dbReference>
<sequence>MARGSTKEQIIVAAVETLHQKGFNGTSVQDITEAAQVPKGSFYNHFDSKETLAVEALERYWQKVLNGLSTLGDEKTPAVVRLNRYFQHLNDVARQAGYRTGCMIGNMSAEMPDQSRAVRERLAVLLAAWSRAIESCVREAQADGTVRRDMEARTIAMFLLNSWEGAMMRAKVDKDAVALTAFVDVAFGALVT</sequence>
<accession>A0A2W7DPW1</accession>
<gene>
    <name evidence="6" type="ORF">B5V02_39225</name>
</gene>
<keyword evidence="3" id="KW-0804">Transcription</keyword>
<dbReference type="InterPro" id="IPR009057">
    <property type="entry name" value="Homeodomain-like_sf"/>
</dbReference>
<proteinExistence type="predicted"/>
<keyword evidence="2 4" id="KW-0238">DNA-binding</keyword>
<dbReference type="EMBL" id="MZXV01000085">
    <property type="protein sequence ID" value="PZV33356.1"/>
    <property type="molecule type" value="Genomic_DNA"/>
</dbReference>
<evidence type="ECO:0000256" key="2">
    <source>
        <dbReference type="ARBA" id="ARBA00023125"/>
    </source>
</evidence>
<organism evidence="6 7">
    <name type="scientific">Mesorhizobium kowhaii</name>
    <dbReference type="NCBI Taxonomy" id="1300272"/>
    <lineage>
        <taxon>Bacteria</taxon>
        <taxon>Pseudomonadati</taxon>
        <taxon>Pseudomonadota</taxon>
        <taxon>Alphaproteobacteria</taxon>
        <taxon>Hyphomicrobiales</taxon>
        <taxon>Phyllobacteriaceae</taxon>
        <taxon>Mesorhizobium</taxon>
    </lineage>
</organism>
<evidence type="ECO:0000256" key="1">
    <source>
        <dbReference type="ARBA" id="ARBA00023015"/>
    </source>
</evidence>